<organism evidence="11 12">
    <name type="scientific">Pseudomarimonas arenosa</name>
    <dbReference type="NCBI Taxonomy" id="2774145"/>
    <lineage>
        <taxon>Bacteria</taxon>
        <taxon>Pseudomonadati</taxon>
        <taxon>Pseudomonadota</taxon>
        <taxon>Gammaproteobacteria</taxon>
        <taxon>Lysobacterales</taxon>
        <taxon>Lysobacteraceae</taxon>
        <taxon>Pseudomarimonas</taxon>
    </lineage>
</organism>
<evidence type="ECO:0000313" key="11">
    <source>
        <dbReference type="EMBL" id="MBD8526627.1"/>
    </source>
</evidence>
<dbReference type="PANTHER" id="PTHR33162">
    <property type="entry name" value="SEC-INDEPENDENT PROTEIN TRANSLOCASE PROTEIN TATA, CHLOROPLASTIC"/>
    <property type="match status" value="1"/>
</dbReference>
<comment type="similarity">
    <text evidence="9">Belongs to the TatB family.</text>
</comment>
<keyword evidence="2 9" id="KW-0813">Transport</keyword>
<dbReference type="InterPro" id="IPR003369">
    <property type="entry name" value="TatA/B/E"/>
</dbReference>
<keyword evidence="6 9" id="KW-1133">Transmembrane helix</keyword>
<dbReference type="GO" id="GO:0008320">
    <property type="term" value="F:protein transmembrane transporter activity"/>
    <property type="evidence" value="ECO:0007669"/>
    <property type="project" value="UniProtKB-UniRule"/>
</dbReference>
<dbReference type="HAMAP" id="MF_00237">
    <property type="entry name" value="TatB"/>
    <property type="match status" value="1"/>
</dbReference>
<proteinExistence type="inferred from homology"/>
<comment type="function">
    <text evidence="9">Part of the twin-arginine translocation (Tat) system that transports large folded proteins containing a characteristic twin-arginine motif in their signal peptide across membranes. Together with TatC, TatB is part of a receptor directly interacting with Tat signal peptides. TatB may form an oligomeric binding site that transiently accommodates folded Tat precursor proteins before their translocation.</text>
</comment>
<dbReference type="PANTHER" id="PTHR33162:SF1">
    <property type="entry name" value="SEC-INDEPENDENT PROTEIN TRANSLOCASE PROTEIN TATA, CHLOROPLASTIC"/>
    <property type="match status" value="1"/>
</dbReference>
<dbReference type="AlphaFoldDB" id="A0AAW3ZPU1"/>
<evidence type="ECO:0000256" key="6">
    <source>
        <dbReference type="ARBA" id="ARBA00022989"/>
    </source>
</evidence>
<comment type="subunit">
    <text evidence="9">The Tat system comprises two distinct complexes: a TatABC complex, containing multiple copies of TatA, TatB and TatC subunits, and a separate TatA complex, containing only TatA subunits. Substrates initially bind to the TatABC complex, which probably triggers association of the separate TatA complex to form the active translocon.</text>
</comment>
<evidence type="ECO:0000256" key="10">
    <source>
        <dbReference type="SAM" id="MobiDB-lite"/>
    </source>
</evidence>
<feature type="compositionally biased region" description="Polar residues" evidence="10">
    <location>
        <begin position="90"/>
        <end position="109"/>
    </location>
</feature>
<dbReference type="PRINTS" id="PR01506">
    <property type="entry name" value="TATBPROTEIN"/>
</dbReference>
<evidence type="ECO:0000256" key="9">
    <source>
        <dbReference type="HAMAP-Rule" id="MF_00237"/>
    </source>
</evidence>
<comment type="subcellular location">
    <subcellularLocation>
        <location evidence="9">Cell membrane</location>
        <topology evidence="9">Single-pass membrane protein</topology>
    </subcellularLocation>
    <subcellularLocation>
        <location evidence="1">Membrane</location>
        <topology evidence="1">Single-pass membrane protein</topology>
    </subcellularLocation>
</comment>
<evidence type="ECO:0000256" key="7">
    <source>
        <dbReference type="ARBA" id="ARBA00023010"/>
    </source>
</evidence>
<sequence length="151" mass="16452">MFDIGFFELLLIGIVGLLVLGPERLPRAARTAGLWMRRARATWYSVRNELERELAEADLKKSLQQEANELDRLGQSIASDAKALERSVQEPVSANGTDSAVDQPVTSDDASADDERAMREPLQAEAEREEAGPGKATAPPAVQDAQEVGHK</sequence>
<evidence type="ECO:0000256" key="8">
    <source>
        <dbReference type="ARBA" id="ARBA00023136"/>
    </source>
</evidence>
<keyword evidence="8 9" id="KW-0472">Membrane</keyword>
<evidence type="ECO:0000313" key="12">
    <source>
        <dbReference type="Proteomes" id="UP000613768"/>
    </source>
</evidence>
<keyword evidence="3 9" id="KW-1003">Cell membrane</keyword>
<keyword evidence="12" id="KW-1185">Reference proteome</keyword>
<accession>A0AAW3ZPU1</accession>
<keyword evidence="5 9" id="KW-0653">Protein transport</keyword>
<dbReference type="Proteomes" id="UP000613768">
    <property type="component" value="Unassembled WGS sequence"/>
</dbReference>
<evidence type="ECO:0000256" key="3">
    <source>
        <dbReference type="ARBA" id="ARBA00022475"/>
    </source>
</evidence>
<keyword evidence="4 9" id="KW-0812">Transmembrane</keyword>
<dbReference type="RefSeq" id="WP_192030049.1">
    <property type="nucleotide sequence ID" value="NZ_JACYTR010000027.1"/>
</dbReference>
<name>A0AAW3ZPU1_9GAMM</name>
<dbReference type="Gene3D" id="1.20.5.3310">
    <property type="match status" value="1"/>
</dbReference>
<dbReference type="NCBIfam" id="TIGR01410">
    <property type="entry name" value="tatB"/>
    <property type="match status" value="1"/>
</dbReference>
<dbReference type="Pfam" id="PF02416">
    <property type="entry name" value="TatA_B_E"/>
    <property type="match status" value="1"/>
</dbReference>
<comment type="caution">
    <text evidence="11">The sequence shown here is derived from an EMBL/GenBank/DDBJ whole genome shotgun (WGS) entry which is preliminary data.</text>
</comment>
<dbReference type="GO" id="GO:0043953">
    <property type="term" value="P:protein transport by the Tat complex"/>
    <property type="evidence" value="ECO:0007669"/>
    <property type="project" value="UniProtKB-UniRule"/>
</dbReference>
<reference evidence="11 12" key="1">
    <citation type="submission" date="2020-09" db="EMBL/GenBank/DDBJ databases">
        <title>Pseudoxanthomonas sp. CAU 1598 isolated from sand of Yaerae Beach.</title>
        <authorList>
            <person name="Kim W."/>
        </authorList>
    </citation>
    <scope>NUCLEOTIDE SEQUENCE [LARGE SCALE GENOMIC DNA]</scope>
    <source>
        <strain evidence="11 12">CAU 1598</strain>
    </source>
</reference>
<keyword evidence="7 9" id="KW-0811">Translocation</keyword>
<protein>
    <recommendedName>
        <fullName evidence="9">Sec-independent protein translocase protein TatB</fullName>
    </recommendedName>
</protein>
<evidence type="ECO:0000256" key="2">
    <source>
        <dbReference type="ARBA" id="ARBA00022448"/>
    </source>
</evidence>
<evidence type="ECO:0000256" key="4">
    <source>
        <dbReference type="ARBA" id="ARBA00022692"/>
    </source>
</evidence>
<dbReference type="EMBL" id="JACYTR010000027">
    <property type="protein sequence ID" value="MBD8526627.1"/>
    <property type="molecule type" value="Genomic_DNA"/>
</dbReference>
<evidence type="ECO:0000256" key="5">
    <source>
        <dbReference type="ARBA" id="ARBA00022927"/>
    </source>
</evidence>
<evidence type="ECO:0000256" key="1">
    <source>
        <dbReference type="ARBA" id="ARBA00004167"/>
    </source>
</evidence>
<dbReference type="GO" id="GO:0033281">
    <property type="term" value="C:TAT protein transport complex"/>
    <property type="evidence" value="ECO:0007669"/>
    <property type="project" value="UniProtKB-UniRule"/>
</dbReference>
<gene>
    <name evidence="9 11" type="primary">tatB</name>
    <name evidence="11" type="ORF">IFO71_12855</name>
</gene>
<dbReference type="InterPro" id="IPR018448">
    <property type="entry name" value="TatB"/>
</dbReference>
<feature type="region of interest" description="Disordered" evidence="10">
    <location>
        <begin position="81"/>
        <end position="151"/>
    </location>
</feature>